<feature type="transmembrane region" description="Helical" evidence="11">
    <location>
        <begin position="115"/>
        <end position="137"/>
    </location>
</feature>
<feature type="transmembrane region" description="Helical" evidence="11">
    <location>
        <begin position="39"/>
        <end position="65"/>
    </location>
</feature>
<evidence type="ECO:0000256" key="10">
    <source>
        <dbReference type="ARBA" id="ARBA00023136"/>
    </source>
</evidence>
<reference evidence="13 14" key="1">
    <citation type="submission" date="2024-08" db="EMBL/GenBank/DDBJ databases">
        <title>Gnathostoma spinigerum genome.</title>
        <authorList>
            <person name="Gonzalez-Bertolin B."/>
            <person name="Monzon S."/>
            <person name="Zaballos A."/>
            <person name="Jimenez P."/>
            <person name="Dekumyoy P."/>
            <person name="Varona S."/>
            <person name="Cuesta I."/>
            <person name="Sumanam S."/>
            <person name="Adisakwattana P."/>
            <person name="Gasser R.B."/>
            <person name="Hernandez-Gonzalez A."/>
            <person name="Young N.D."/>
            <person name="Perteguer M.J."/>
        </authorList>
    </citation>
    <scope>NUCLEOTIDE SEQUENCE [LARGE SCALE GENOMIC DNA]</scope>
    <source>
        <strain evidence="13">AL3</strain>
        <tissue evidence="13">Liver</tissue>
    </source>
</reference>
<comment type="subcellular location">
    <subcellularLocation>
        <location evidence="2">Membrane</location>
        <topology evidence="2">Multi-pass membrane protein</topology>
    </subcellularLocation>
</comment>
<evidence type="ECO:0000313" key="14">
    <source>
        <dbReference type="Proteomes" id="UP001608902"/>
    </source>
</evidence>
<keyword evidence="4" id="KW-0349">Heme</keyword>
<evidence type="ECO:0000256" key="1">
    <source>
        <dbReference type="ARBA" id="ARBA00001970"/>
    </source>
</evidence>
<gene>
    <name evidence="13" type="ORF">AB6A40_010294</name>
</gene>
<dbReference type="AlphaFoldDB" id="A0ABD6EUD3"/>
<name>A0ABD6EUD3_9BILA</name>
<dbReference type="SMART" id="SM00665">
    <property type="entry name" value="B561"/>
    <property type="match status" value="1"/>
</dbReference>
<accession>A0ABD6EUD3</accession>
<evidence type="ECO:0000256" key="8">
    <source>
        <dbReference type="ARBA" id="ARBA00022989"/>
    </source>
</evidence>
<keyword evidence="7" id="KW-0249">Electron transport</keyword>
<dbReference type="InterPro" id="IPR043205">
    <property type="entry name" value="CYB561/CYBRD1-like"/>
</dbReference>
<keyword evidence="14" id="KW-1185">Reference proteome</keyword>
<evidence type="ECO:0000256" key="2">
    <source>
        <dbReference type="ARBA" id="ARBA00004141"/>
    </source>
</evidence>
<evidence type="ECO:0000256" key="5">
    <source>
        <dbReference type="ARBA" id="ARBA00022692"/>
    </source>
</evidence>
<keyword evidence="6" id="KW-0479">Metal-binding</keyword>
<feature type="domain" description="Cytochrome b561" evidence="12">
    <location>
        <begin position="1"/>
        <end position="137"/>
    </location>
</feature>
<keyword evidence="9" id="KW-0408">Iron</keyword>
<evidence type="ECO:0000256" key="11">
    <source>
        <dbReference type="SAM" id="Phobius"/>
    </source>
</evidence>
<dbReference type="PANTHER" id="PTHR10106:SF0">
    <property type="entry name" value="LD36721P"/>
    <property type="match status" value="1"/>
</dbReference>
<dbReference type="Pfam" id="PF03188">
    <property type="entry name" value="Cytochrom_B561"/>
    <property type="match status" value="1"/>
</dbReference>
<feature type="transmembrane region" description="Helical" evidence="11">
    <location>
        <begin position="77"/>
        <end position="95"/>
    </location>
</feature>
<evidence type="ECO:0000256" key="7">
    <source>
        <dbReference type="ARBA" id="ARBA00022982"/>
    </source>
</evidence>
<dbReference type="Proteomes" id="UP001608902">
    <property type="component" value="Unassembled WGS sequence"/>
</dbReference>
<protein>
    <recommendedName>
        <fullName evidence="12">Cytochrome b561 domain-containing protein</fullName>
    </recommendedName>
</protein>
<evidence type="ECO:0000256" key="6">
    <source>
        <dbReference type="ARBA" id="ARBA00022723"/>
    </source>
</evidence>
<organism evidence="13 14">
    <name type="scientific">Gnathostoma spinigerum</name>
    <dbReference type="NCBI Taxonomy" id="75299"/>
    <lineage>
        <taxon>Eukaryota</taxon>
        <taxon>Metazoa</taxon>
        <taxon>Ecdysozoa</taxon>
        <taxon>Nematoda</taxon>
        <taxon>Chromadorea</taxon>
        <taxon>Rhabditida</taxon>
        <taxon>Spirurina</taxon>
        <taxon>Gnathostomatomorpha</taxon>
        <taxon>Gnathostomatoidea</taxon>
        <taxon>Gnathostomatidae</taxon>
        <taxon>Gnathostoma</taxon>
    </lineage>
</organism>
<dbReference type="EMBL" id="JBGFUD010012920">
    <property type="protein sequence ID" value="MFH4983585.1"/>
    <property type="molecule type" value="Genomic_DNA"/>
</dbReference>
<keyword evidence="3" id="KW-0813">Transport</keyword>
<dbReference type="PANTHER" id="PTHR10106">
    <property type="entry name" value="CYTOCHROME B561-RELATED"/>
    <property type="match status" value="1"/>
</dbReference>
<sequence length="159" mass="18059">MVVIFMVIALKAVWDSHDYHMKDGVLDPLPNLYSLHSWIGITVVVFYCLQYASGFSTFFFPGLSIPMRHFVMPFHQVFGIGIFCVAALTATMGISERAAWKHSCWTLKKELCGEQVISNILGLSIVLYVTSVVVIILNPRWRRRPLPEEESLHQLSSTE</sequence>
<evidence type="ECO:0000313" key="13">
    <source>
        <dbReference type="EMBL" id="MFH4983585.1"/>
    </source>
</evidence>
<comment type="caution">
    <text evidence="13">The sequence shown here is derived from an EMBL/GenBank/DDBJ whole genome shotgun (WGS) entry which is preliminary data.</text>
</comment>
<proteinExistence type="predicted"/>
<evidence type="ECO:0000259" key="12">
    <source>
        <dbReference type="PROSITE" id="PS50939"/>
    </source>
</evidence>
<dbReference type="GO" id="GO:0046872">
    <property type="term" value="F:metal ion binding"/>
    <property type="evidence" value="ECO:0007669"/>
    <property type="project" value="UniProtKB-KW"/>
</dbReference>
<dbReference type="Gene3D" id="1.20.120.1770">
    <property type="match status" value="1"/>
</dbReference>
<keyword evidence="8 11" id="KW-1133">Transmembrane helix</keyword>
<dbReference type="InterPro" id="IPR006593">
    <property type="entry name" value="Cyt_b561/ferric_Rdtase_TM"/>
</dbReference>
<evidence type="ECO:0000256" key="3">
    <source>
        <dbReference type="ARBA" id="ARBA00022448"/>
    </source>
</evidence>
<keyword evidence="5 11" id="KW-0812">Transmembrane</keyword>
<evidence type="ECO:0000256" key="9">
    <source>
        <dbReference type="ARBA" id="ARBA00023004"/>
    </source>
</evidence>
<dbReference type="PROSITE" id="PS50939">
    <property type="entry name" value="CYTOCHROME_B561"/>
    <property type="match status" value="1"/>
</dbReference>
<evidence type="ECO:0000256" key="4">
    <source>
        <dbReference type="ARBA" id="ARBA00022617"/>
    </source>
</evidence>
<dbReference type="GO" id="GO:0016020">
    <property type="term" value="C:membrane"/>
    <property type="evidence" value="ECO:0007669"/>
    <property type="project" value="UniProtKB-SubCell"/>
</dbReference>
<comment type="cofactor">
    <cofactor evidence="1">
        <name>heme b</name>
        <dbReference type="ChEBI" id="CHEBI:60344"/>
    </cofactor>
</comment>
<keyword evidence="10 11" id="KW-0472">Membrane</keyword>